<evidence type="ECO:0000256" key="4">
    <source>
        <dbReference type="ARBA" id="ARBA00022842"/>
    </source>
</evidence>
<organism evidence="9 10">
    <name type="scientific">Ceratopteris richardii</name>
    <name type="common">Triangle waterfern</name>
    <dbReference type="NCBI Taxonomy" id="49495"/>
    <lineage>
        <taxon>Eukaryota</taxon>
        <taxon>Viridiplantae</taxon>
        <taxon>Streptophyta</taxon>
        <taxon>Embryophyta</taxon>
        <taxon>Tracheophyta</taxon>
        <taxon>Polypodiopsida</taxon>
        <taxon>Polypodiidae</taxon>
        <taxon>Polypodiales</taxon>
        <taxon>Pteridineae</taxon>
        <taxon>Pteridaceae</taxon>
        <taxon>Parkerioideae</taxon>
        <taxon>Ceratopteris</taxon>
    </lineage>
</organism>
<evidence type="ECO:0000256" key="7">
    <source>
        <dbReference type="SAM" id="SignalP"/>
    </source>
</evidence>
<dbReference type="Proteomes" id="UP000825935">
    <property type="component" value="Chromosome 19"/>
</dbReference>
<evidence type="ECO:0000256" key="2">
    <source>
        <dbReference type="ARBA" id="ARBA00007448"/>
    </source>
</evidence>
<evidence type="ECO:0000259" key="8">
    <source>
        <dbReference type="SMART" id="SM00382"/>
    </source>
</evidence>
<feature type="domain" description="AAA+ ATPase" evidence="8">
    <location>
        <begin position="229"/>
        <end position="370"/>
    </location>
</feature>
<evidence type="ECO:0000313" key="9">
    <source>
        <dbReference type="EMBL" id="KAH7352947.1"/>
    </source>
</evidence>
<comment type="cofactor">
    <cofactor evidence="1">
        <name>Mg(2+)</name>
        <dbReference type="ChEBI" id="CHEBI:18420"/>
    </cofactor>
</comment>
<feature type="region of interest" description="Disordered" evidence="6">
    <location>
        <begin position="296"/>
        <end position="315"/>
    </location>
</feature>
<dbReference type="CDD" id="cd19510">
    <property type="entry name" value="RecA-like_BCS1"/>
    <property type="match status" value="1"/>
</dbReference>
<dbReference type="AlphaFoldDB" id="A0A8T2SNF0"/>
<comment type="catalytic activity">
    <reaction evidence="5">
        <text>ATP + H2O = ADP + phosphate + H(+)</text>
        <dbReference type="Rhea" id="RHEA:13065"/>
        <dbReference type="ChEBI" id="CHEBI:15377"/>
        <dbReference type="ChEBI" id="CHEBI:15378"/>
        <dbReference type="ChEBI" id="CHEBI:30616"/>
        <dbReference type="ChEBI" id="CHEBI:43474"/>
        <dbReference type="ChEBI" id="CHEBI:456216"/>
    </reaction>
</comment>
<keyword evidence="7" id="KW-0732">Signal</keyword>
<keyword evidence="3" id="KW-0934">Plastid</keyword>
<dbReference type="Pfam" id="PF14363">
    <property type="entry name" value="AAA_assoc"/>
    <property type="match status" value="1"/>
</dbReference>
<comment type="caution">
    <text evidence="9">The sequence shown here is derived from an EMBL/GenBank/DDBJ whole genome shotgun (WGS) entry which is preliminary data.</text>
</comment>
<keyword evidence="10" id="KW-1185">Reference proteome</keyword>
<dbReference type="PANTHER" id="PTHR23070">
    <property type="entry name" value="BCS1 AAA-TYPE ATPASE"/>
    <property type="match status" value="1"/>
</dbReference>
<dbReference type="Pfam" id="PF00004">
    <property type="entry name" value="AAA"/>
    <property type="match status" value="1"/>
</dbReference>
<dbReference type="OrthoDB" id="10251412at2759"/>
<accession>A0A8T2SNF0</accession>
<dbReference type="InterPro" id="IPR050747">
    <property type="entry name" value="Mitochondrial_chaperone_BCS1"/>
</dbReference>
<dbReference type="InterPro" id="IPR027417">
    <property type="entry name" value="P-loop_NTPase"/>
</dbReference>
<dbReference type="GO" id="GO:0006950">
    <property type="term" value="P:response to stress"/>
    <property type="evidence" value="ECO:0007669"/>
    <property type="project" value="UniProtKB-ARBA"/>
</dbReference>
<proteinExistence type="inferred from homology"/>
<dbReference type="OMA" id="FVHIAHI"/>
<feature type="chain" id="PRO_5035803103" description="AAA+ ATPase domain-containing protein" evidence="7">
    <location>
        <begin position="17"/>
        <end position="503"/>
    </location>
</feature>
<gene>
    <name evidence="9" type="ORF">KP509_19G071300</name>
</gene>
<dbReference type="InterPro" id="IPR058017">
    <property type="entry name" value="At3g28540-like_C"/>
</dbReference>
<dbReference type="InterPro" id="IPR025753">
    <property type="entry name" value="AAA_N_dom"/>
</dbReference>
<dbReference type="SUPFAM" id="SSF52540">
    <property type="entry name" value="P-loop containing nucleoside triphosphate hydrolases"/>
    <property type="match status" value="1"/>
</dbReference>
<dbReference type="InterPro" id="IPR003593">
    <property type="entry name" value="AAA+_ATPase"/>
</dbReference>
<dbReference type="GO" id="GO:0016887">
    <property type="term" value="F:ATP hydrolysis activity"/>
    <property type="evidence" value="ECO:0007669"/>
    <property type="project" value="InterPro"/>
</dbReference>
<keyword evidence="3" id="KW-0150">Chloroplast</keyword>
<dbReference type="GO" id="GO:0005524">
    <property type="term" value="F:ATP binding"/>
    <property type="evidence" value="ECO:0007669"/>
    <property type="project" value="InterPro"/>
</dbReference>
<sequence length="503" mass="57147">MEVLMSKLFNLMGVFALLQTLIPPPLREYIDRGLSMLWERLFPSVNSYMEIQMDEQVAGNHSPNELYKQVVVYVGSLRSALHTHDRLKAYRWVESDPVTLNLQDNDSIEDYFDGVQVRWTHSVREKGNAGGNSDSSERSFILRFLKTDREIIIPAYLDHVSKVCAEIERQNSQRHIFTNHYDNWEQNPFNHPSTFETLALDAGMAERIMADLEAFSKGKSFFHRNGRAWKRGYLLYGPPGTGKSSLIAAIANYMLYDIYDLELTKVSDNAELKSLLIGTRPKSVIVIEDIDCSVKMPNRGETDDDSKEGTDSNSPSKLTLSGLLNFVDGLWSCCGEERIFIFTTNFKERIDSALLRPGRMDMHILLSYCTFHAFKKLARNYLVIQDHPMFLELEKVMTKSSVQVTPAAIAELLISNKDNPDAALREVFGVFSRNDDTTIVDESASVETTVGDKSVSQISHSKSNSDVFRRRISGFLRKNKHVDRSLRSRSHSNSLEGVCKEEA</sequence>
<name>A0A8T2SNF0_CERRI</name>
<dbReference type="Pfam" id="PF25568">
    <property type="entry name" value="AAA_lid_At3g28540"/>
    <property type="match status" value="1"/>
</dbReference>
<dbReference type="SMART" id="SM00382">
    <property type="entry name" value="AAA"/>
    <property type="match status" value="1"/>
</dbReference>
<dbReference type="Gene3D" id="6.10.280.40">
    <property type="match status" value="1"/>
</dbReference>
<evidence type="ECO:0000256" key="5">
    <source>
        <dbReference type="ARBA" id="ARBA00049360"/>
    </source>
</evidence>
<feature type="signal peptide" evidence="7">
    <location>
        <begin position="1"/>
        <end position="16"/>
    </location>
</feature>
<comment type="similarity">
    <text evidence="2">Belongs to the AAA ATPase family. BCS1 subfamily.</text>
</comment>
<evidence type="ECO:0000256" key="6">
    <source>
        <dbReference type="SAM" id="MobiDB-lite"/>
    </source>
</evidence>
<dbReference type="Gene3D" id="3.40.50.300">
    <property type="entry name" value="P-loop containing nucleotide triphosphate hydrolases"/>
    <property type="match status" value="1"/>
</dbReference>
<reference evidence="9" key="1">
    <citation type="submission" date="2021-08" db="EMBL/GenBank/DDBJ databases">
        <title>WGS assembly of Ceratopteris richardii.</title>
        <authorList>
            <person name="Marchant D.B."/>
            <person name="Chen G."/>
            <person name="Jenkins J."/>
            <person name="Shu S."/>
            <person name="Leebens-Mack J."/>
            <person name="Grimwood J."/>
            <person name="Schmutz J."/>
            <person name="Soltis P."/>
            <person name="Soltis D."/>
            <person name="Chen Z.-H."/>
        </authorList>
    </citation>
    <scope>NUCLEOTIDE SEQUENCE</scope>
    <source>
        <strain evidence="9">Whitten #5841</strain>
        <tissue evidence="9">Leaf</tissue>
    </source>
</reference>
<keyword evidence="4" id="KW-0460">Magnesium</keyword>
<dbReference type="InterPro" id="IPR003959">
    <property type="entry name" value="ATPase_AAA_core"/>
</dbReference>
<evidence type="ECO:0000313" key="10">
    <source>
        <dbReference type="Proteomes" id="UP000825935"/>
    </source>
</evidence>
<protein>
    <recommendedName>
        <fullName evidence="8">AAA+ ATPase domain-containing protein</fullName>
    </recommendedName>
</protein>
<evidence type="ECO:0000256" key="3">
    <source>
        <dbReference type="ARBA" id="ARBA00022528"/>
    </source>
</evidence>
<evidence type="ECO:0000256" key="1">
    <source>
        <dbReference type="ARBA" id="ARBA00001946"/>
    </source>
</evidence>
<dbReference type="EMBL" id="CM035424">
    <property type="protein sequence ID" value="KAH7352947.1"/>
    <property type="molecule type" value="Genomic_DNA"/>
</dbReference>